<feature type="domain" description="OmpA-like" evidence="7">
    <location>
        <begin position="654"/>
        <end position="771"/>
    </location>
</feature>
<dbReference type="SMART" id="SM00028">
    <property type="entry name" value="TPR"/>
    <property type="match status" value="1"/>
</dbReference>
<keyword evidence="4" id="KW-0802">TPR repeat</keyword>
<evidence type="ECO:0000256" key="2">
    <source>
        <dbReference type="ARBA" id="ARBA00023136"/>
    </source>
</evidence>
<dbReference type="Pfam" id="PF07676">
    <property type="entry name" value="PD40"/>
    <property type="match status" value="3"/>
</dbReference>
<dbReference type="InterPro" id="IPR006665">
    <property type="entry name" value="OmpA-like"/>
</dbReference>
<keyword evidence="6" id="KW-0732">Signal</keyword>
<dbReference type="RefSeq" id="WP_162444054.1">
    <property type="nucleotide sequence ID" value="NZ_CP048222.1"/>
</dbReference>
<evidence type="ECO:0000256" key="5">
    <source>
        <dbReference type="PROSITE-ProRule" id="PRU00473"/>
    </source>
</evidence>
<evidence type="ECO:0000313" key="9">
    <source>
        <dbReference type="Proteomes" id="UP000480178"/>
    </source>
</evidence>
<dbReference type="PROSITE" id="PS51123">
    <property type="entry name" value="OMPA_2"/>
    <property type="match status" value="1"/>
</dbReference>
<sequence>MYQKIYSAFLIFLCSFFLSIQLSAQSKTAIAKIDKADKFFLINDFASALSLYLDLDKTEPKDALTNYRIGICYFNLSQKEKALPYFEYALSHKSENVPDKVYQYAGQLYHLSYRFDEAIKNFTAYKKSLEKTKAKTTEADRQIEISRNAGLLLKDTLNVFIQNVGSPINTAFTEYGPVISADESTLIYTTLKPNAAIKKTGSSANTEYEDISIAYRKDIGVYSTPVSIGLNTKTNIGSVGLSPDGQHLLIYMGGQTNNGDIYSCSLQGDKWANPVKLSSKINSAFQESSASLTPDQKTLYFASNRPGGLGGSDIYVVHKTSTGEWSDPTNMGAAVNTPYDEDSPFIHPDGKTLYFSSMGHNTMGGSDIFKSTLNGKNWSVPANMGFPINTVYDDNYFVLSADGKKGYYSSNRPGGAGGGDIYFLGIPEEQGVIPLTMMKGRIITGNKQVPTKIKVIDKENSEVINNVYDPNIKTGNYLIIFPPGKSYDMIIEAEGYMPYLVNICVPNQNYFYELYQEIHLKSIVQAGKHIGQEISVKNVFYDIEKDSTLFDPSKFGSNNLDLYDLMDNVIAASDTTALNYLLNMMYNEKSVDLSSVSSEPLTGTYYYDDAQGKLQPVVINGDTIYTLPAFKVVGDQITKAEPVVREAKEQITKETVIEPNKTYIIYFDTDKTDLKTDAMPELEKVYTYLKKNNSYGIKIAGFADADGSDERNKLISDNRAKAVAKYLSTKGITTTRITAKGYGQVPEAKKNEQEQDKKLHRKAEIMMVELNK</sequence>
<dbReference type="PROSITE" id="PS50005">
    <property type="entry name" value="TPR"/>
    <property type="match status" value="1"/>
</dbReference>
<evidence type="ECO:0000313" key="8">
    <source>
        <dbReference type="EMBL" id="QHT68033.1"/>
    </source>
</evidence>
<dbReference type="InterPro" id="IPR019734">
    <property type="entry name" value="TPR_rpt"/>
</dbReference>
<dbReference type="SUPFAM" id="SSF48452">
    <property type="entry name" value="TPR-like"/>
    <property type="match status" value="1"/>
</dbReference>
<dbReference type="PANTHER" id="PTHR30329">
    <property type="entry name" value="STATOR ELEMENT OF FLAGELLAR MOTOR COMPLEX"/>
    <property type="match status" value="1"/>
</dbReference>
<dbReference type="InterPro" id="IPR011659">
    <property type="entry name" value="WD40"/>
</dbReference>
<feature type="signal peptide" evidence="6">
    <location>
        <begin position="1"/>
        <end position="24"/>
    </location>
</feature>
<proteinExistence type="predicted"/>
<dbReference type="InterPro" id="IPR036737">
    <property type="entry name" value="OmpA-like_sf"/>
</dbReference>
<dbReference type="PRINTS" id="PR01021">
    <property type="entry name" value="OMPADOMAIN"/>
</dbReference>
<dbReference type="CDD" id="cd07185">
    <property type="entry name" value="OmpA_C-like"/>
    <property type="match status" value="1"/>
</dbReference>
<evidence type="ECO:0000256" key="3">
    <source>
        <dbReference type="ARBA" id="ARBA00023237"/>
    </source>
</evidence>
<dbReference type="GO" id="GO:0009279">
    <property type="term" value="C:cell outer membrane"/>
    <property type="evidence" value="ECO:0007669"/>
    <property type="project" value="UniProtKB-SubCell"/>
</dbReference>
<keyword evidence="9" id="KW-1185">Reference proteome</keyword>
<gene>
    <name evidence="8" type="ORF">GXP67_15980</name>
</gene>
<dbReference type="EMBL" id="CP048222">
    <property type="protein sequence ID" value="QHT68033.1"/>
    <property type="molecule type" value="Genomic_DNA"/>
</dbReference>
<dbReference type="KEGG" id="rhoz:GXP67_15980"/>
<comment type="subcellular location">
    <subcellularLocation>
        <location evidence="1">Cell outer membrane</location>
    </subcellularLocation>
</comment>
<dbReference type="AlphaFoldDB" id="A0A6C0GK25"/>
<evidence type="ECO:0000256" key="4">
    <source>
        <dbReference type="PROSITE-ProRule" id="PRU00339"/>
    </source>
</evidence>
<dbReference type="InterPro" id="IPR011042">
    <property type="entry name" value="6-blade_b-propeller_TolB-like"/>
</dbReference>
<dbReference type="PANTHER" id="PTHR30329:SF21">
    <property type="entry name" value="LIPOPROTEIN YIAD-RELATED"/>
    <property type="match status" value="1"/>
</dbReference>
<dbReference type="Pfam" id="PF00691">
    <property type="entry name" value="OmpA"/>
    <property type="match status" value="1"/>
</dbReference>
<organism evidence="8 9">
    <name type="scientific">Rhodocytophaga rosea</name>
    <dbReference type="NCBI Taxonomy" id="2704465"/>
    <lineage>
        <taxon>Bacteria</taxon>
        <taxon>Pseudomonadati</taxon>
        <taxon>Bacteroidota</taxon>
        <taxon>Cytophagia</taxon>
        <taxon>Cytophagales</taxon>
        <taxon>Rhodocytophagaceae</taxon>
        <taxon>Rhodocytophaga</taxon>
    </lineage>
</organism>
<dbReference type="InterPro" id="IPR006664">
    <property type="entry name" value="OMP_bac"/>
</dbReference>
<keyword evidence="2 5" id="KW-0472">Membrane</keyword>
<dbReference type="Gene3D" id="3.30.1330.60">
    <property type="entry name" value="OmpA-like domain"/>
    <property type="match status" value="1"/>
</dbReference>
<dbReference type="Gene3D" id="2.120.10.30">
    <property type="entry name" value="TolB, C-terminal domain"/>
    <property type="match status" value="1"/>
</dbReference>
<dbReference type="InterPro" id="IPR050330">
    <property type="entry name" value="Bact_OuterMem_StrucFunc"/>
</dbReference>
<keyword evidence="3" id="KW-0998">Cell outer membrane</keyword>
<reference evidence="8 9" key="1">
    <citation type="submission" date="2020-01" db="EMBL/GenBank/DDBJ databases">
        <authorList>
            <person name="Kim M.K."/>
        </authorList>
    </citation>
    <scope>NUCLEOTIDE SEQUENCE [LARGE SCALE GENOMIC DNA]</scope>
    <source>
        <strain evidence="8 9">172606-1</strain>
    </source>
</reference>
<evidence type="ECO:0000256" key="1">
    <source>
        <dbReference type="ARBA" id="ARBA00004442"/>
    </source>
</evidence>
<dbReference type="Proteomes" id="UP000480178">
    <property type="component" value="Chromosome"/>
</dbReference>
<accession>A0A6C0GK25</accession>
<name>A0A6C0GK25_9BACT</name>
<feature type="chain" id="PRO_5025455638" evidence="6">
    <location>
        <begin position="25"/>
        <end position="772"/>
    </location>
</feature>
<feature type="repeat" description="TPR" evidence="4">
    <location>
        <begin position="63"/>
        <end position="96"/>
    </location>
</feature>
<dbReference type="SUPFAM" id="SSF103088">
    <property type="entry name" value="OmpA-like"/>
    <property type="match status" value="1"/>
</dbReference>
<dbReference type="SUPFAM" id="SSF82171">
    <property type="entry name" value="DPP6 N-terminal domain-like"/>
    <property type="match status" value="1"/>
</dbReference>
<protein>
    <submittedName>
        <fullName evidence="8">OmpA family protein</fullName>
    </submittedName>
</protein>
<evidence type="ECO:0000259" key="7">
    <source>
        <dbReference type="PROSITE" id="PS51123"/>
    </source>
</evidence>
<evidence type="ECO:0000256" key="6">
    <source>
        <dbReference type="SAM" id="SignalP"/>
    </source>
</evidence>
<dbReference type="Gene3D" id="1.25.40.10">
    <property type="entry name" value="Tetratricopeptide repeat domain"/>
    <property type="match status" value="1"/>
</dbReference>
<dbReference type="InterPro" id="IPR011990">
    <property type="entry name" value="TPR-like_helical_dom_sf"/>
</dbReference>